<keyword evidence="1" id="KW-0175">Coiled coil</keyword>
<dbReference type="EMBL" id="SNXS01000020">
    <property type="protein sequence ID" value="TDP58921.1"/>
    <property type="molecule type" value="Genomic_DNA"/>
</dbReference>
<dbReference type="Proteomes" id="UP000295361">
    <property type="component" value="Unassembled WGS sequence"/>
</dbReference>
<comment type="caution">
    <text evidence="2">The sequence shown here is derived from an EMBL/GenBank/DDBJ whole genome shotgun (WGS) entry which is preliminary data.</text>
</comment>
<dbReference type="AlphaFoldDB" id="A0A4R6Q9F3"/>
<feature type="coiled-coil region" evidence="1">
    <location>
        <begin position="10"/>
        <end position="37"/>
    </location>
</feature>
<reference evidence="2 3" key="1">
    <citation type="submission" date="2019-03" db="EMBL/GenBank/DDBJ databases">
        <title>Genomic Encyclopedia of Type Strains, Phase IV (KMG-IV): sequencing the most valuable type-strain genomes for metagenomic binning, comparative biology and taxonomic classification.</title>
        <authorList>
            <person name="Goeker M."/>
        </authorList>
    </citation>
    <scope>NUCLEOTIDE SEQUENCE [LARGE SCALE GENOMIC DNA]</scope>
    <source>
        <strain evidence="2 3">DSM 16998</strain>
    </source>
</reference>
<sequence>MAEKKRPQWKRMSQAELERERARIRAMERELRDRLKLTQGKTSQRTQGELRRVTDMLQAQIDSMAATAGTLMSRAQGRR</sequence>
<organism evidence="2 3">
    <name type="scientific">Roseateles toxinivorans</name>
    <dbReference type="NCBI Taxonomy" id="270368"/>
    <lineage>
        <taxon>Bacteria</taxon>
        <taxon>Pseudomonadati</taxon>
        <taxon>Pseudomonadota</taxon>
        <taxon>Betaproteobacteria</taxon>
        <taxon>Burkholderiales</taxon>
        <taxon>Sphaerotilaceae</taxon>
        <taxon>Roseateles</taxon>
    </lineage>
</organism>
<evidence type="ECO:0008006" key="4">
    <source>
        <dbReference type="Google" id="ProtNLM"/>
    </source>
</evidence>
<evidence type="ECO:0000313" key="3">
    <source>
        <dbReference type="Proteomes" id="UP000295361"/>
    </source>
</evidence>
<dbReference type="RefSeq" id="WP_133704179.1">
    <property type="nucleotide sequence ID" value="NZ_SNXS01000020.1"/>
</dbReference>
<accession>A0A4R6Q9F3</accession>
<evidence type="ECO:0000313" key="2">
    <source>
        <dbReference type="EMBL" id="TDP58921.1"/>
    </source>
</evidence>
<evidence type="ECO:0000256" key="1">
    <source>
        <dbReference type="SAM" id="Coils"/>
    </source>
</evidence>
<proteinExistence type="predicted"/>
<gene>
    <name evidence="2" type="ORF">DES47_12019</name>
</gene>
<keyword evidence="3" id="KW-1185">Reference proteome</keyword>
<name>A0A4R6Q9F3_9BURK</name>
<protein>
    <recommendedName>
        <fullName evidence="4">50S ribosomal protein L29</fullName>
    </recommendedName>
</protein>
<dbReference type="InParanoid" id="A0A4R6Q9F3"/>